<evidence type="ECO:0000256" key="1">
    <source>
        <dbReference type="ARBA" id="ARBA00022700"/>
    </source>
</evidence>
<sequence>MGVWIVQGGGGRGMSRPHRALTQPCASLADQEHGLLQARGEWGKGWGQLLGDMSCQAPQHLPCAWPQIEYCRKAMARTRVKSSISTTPGRYIKFNEQYVPHDPIMSGCLPSNPWITDDTTYWAMNAPTVTTPTKLRVERWGFNFSELINDPLGRAQLLEFLKKEFSGEQPQPQNTAVSWQPRPTTVTQQFLAPGATRWVNIDSKTMERTLEGIKTPHRYVMDDAQMHIYMLMKKDSYPRFLKSDLYKNLLAEAIIPPETKKR</sequence>
<keyword evidence="4" id="KW-1185">Reference proteome</keyword>
<dbReference type="GO" id="GO:0008277">
    <property type="term" value="P:regulation of G protein-coupled receptor signaling pathway"/>
    <property type="evidence" value="ECO:0007669"/>
    <property type="project" value="InterPro"/>
</dbReference>
<dbReference type="Ensembl" id="ENSCCET00000008970.1">
    <property type="protein sequence ID" value="ENSCCEP00000005423.1"/>
    <property type="gene ID" value="ENSCCEG00000005977.1"/>
</dbReference>
<dbReference type="GO" id="GO:0005096">
    <property type="term" value="F:GTPase activator activity"/>
    <property type="evidence" value="ECO:0007669"/>
    <property type="project" value="TreeGrafter"/>
</dbReference>
<dbReference type="InterPro" id="IPR036284">
    <property type="entry name" value="GGL_sf"/>
</dbReference>
<dbReference type="PANTHER" id="PTHR45746">
    <property type="entry name" value="LP21163P"/>
    <property type="match status" value="1"/>
</dbReference>
<dbReference type="GO" id="GO:0009968">
    <property type="term" value="P:negative regulation of signal transduction"/>
    <property type="evidence" value="ECO:0007669"/>
    <property type="project" value="UniProtKB-KW"/>
</dbReference>
<dbReference type="SUPFAM" id="SSF48097">
    <property type="entry name" value="Regulator of G-protein signaling, RGS"/>
    <property type="match status" value="1"/>
</dbReference>
<dbReference type="GO" id="GO:0007186">
    <property type="term" value="P:G protein-coupled receptor signaling pathway"/>
    <property type="evidence" value="ECO:0007669"/>
    <property type="project" value="InterPro"/>
</dbReference>
<evidence type="ECO:0000259" key="2">
    <source>
        <dbReference type="PROSITE" id="PS50132"/>
    </source>
</evidence>
<dbReference type="PROSITE" id="PS50132">
    <property type="entry name" value="RGS"/>
    <property type="match status" value="1"/>
</dbReference>
<dbReference type="Gene3D" id="1.10.167.10">
    <property type="entry name" value="Regulator of G-protein Signalling 4, domain 2"/>
    <property type="match status" value="1"/>
</dbReference>
<dbReference type="InterPro" id="IPR047016">
    <property type="entry name" value="RGS6/7/9/11"/>
</dbReference>
<accession>A0A8C0U7K8</accession>
<dbReference type="Proteomes" id="UP000694410">
    <property type="component" value="Unplaced"/>
</dbReference>
<dbReference type="Pfam" id="PF00615">
    <property type="entry name" value="RGS"/>
    <property type="match status" value="1"/>
</dbReference>
<keyword evidence="1" id="KW-0734">Signal transduction inhibitor</keyword>
<dbReference type="PRINTS" id="PR01301">
    <property type="entry name" value="RGSPROTEIN"/>
</dbReference>
<dbReference type="Gene3D" id="4.10.260.10">
    <property type="entry name" value="Transducin (heterotrimeric G protein), gamma chain"/>
    <property type="match status" value="1"/>
</dbReference>
<reference evidence="3" key="2">
    <citation type="submission" date="2025-09" db="UniProtKB">
        <authorList>
            <consortium name="Ensembl"/>
        </authorList>
    </citation>
    <scope>IDENTIFICATION</scope>
</reference>
<dbReference type="InterPro" id="IPR036305">
    <property type="entry name" value="RGS_sf"/>
</dbReference>
<dbReference type="CDD" id="cd00068">
    <property type="entry name" value="GGL"/>
    <property type="match status" value="1"/>
</dbReference>
<feature type="domain" description="RGS" evidence="2">
    <location>
        <begin position="143"/>
        <end position="250"/>
    </location>
</feature>
<dbReference type="SMART" id="SM00315">
    <property type="entry name" value="RGS"/>
    <property type="match status" value="1"/>
</dbReference>
<evidence type="ECO:0000313" key="4">
    <source>
        <dbReference type="Proteomes" id="UP000694410"/>
    </source>
</evidence>
<dbReference type="SUPFAM" id="SSF48670">
    <property type="entry name" value="Transducin (heterotrimeric G protein), gamma chain"/>
    <property type="match status" value="1"/>
</dbReference>
<reference evidence="3" key="1">
    <citation type="submission" date="2025-08" db="UniProtKB">
        <authorList>
            <consortium name="Ensembl"/>
        </authorList>
    </citation>
    <scope>IDENTIFICATION</scope>
</reference>
<dbReference type="InterPro" id="IPR015898">
    <property type="entry name" value="G-protein_gamma-like_dom"/>
</dbReference>
<dbReference type="PANTHER" id="PTHR45746:SF3">
    <property type="entry name" value="REGULATOR OF G-PROTEIN SIGNALING 11"/>
    <property type="match status" value="1"/>
</dbReference>
<dbReference type="SMART" id="SM01224">
    <property type="entry name" value="G_gamma"/>
    <property type="match status" value="1"/>
</dbReference>
<dbReference type="InterPro" id="IPR016137">
    <property type="entry name" value="RGS"/>
</dbReference>
<dbReference type="GO" id="GO:0005737">
    <property type="term" value="C:cytoplasm"/>
    <property type="evidence" value="ECO:0007669"/>
    <property type="project" value="TreeGrafter"/>
</dbReference>
<proteinExistence type="predicted"/>
<organism evidence="3 4">
    <name type="scientific">Cyanistes caeruleus</name>
    <name type="common">Eurasian blue tit</name>
    <name type="synonym">Parus caeruleus</name>
    <dbReference type="NCBI Taxonomy" id="156563"/>
    <lineage>
        <taxon>Eukaryota</taxon>
        <taxon>Metazoa</taxon>
        <taxon>Chordata</taxon>
        <taxon>Craniata</taxon>
        <taxon>Vertebrata</taxon>
        <taxon>Euteleostomi</taxon>
        <taxon>Archelosauria</taxon>
        <taxon>Archosauria</taxon>
        <taxon>Dinosauria</taxon>
        <taxon>Saurischia</taxon>
        <taxon>Theropoda</taxon>
        <taxon>Coelurosauria</taxon>
        <taxon>Aves</taxon>
        <taxon>Neognathae</taxon>
        <taxon>Neoaves</taxon>
        <taxon>Telluraves</taxon>
        <taxon>Australaves</taxon>
        <taxon>Passeriformes</taxon>
        <taxon>Paridae</taxon>
        <taxon>Cyanistes</taxon>
    </lineage>
</organism>
<dbReference type="SMART" id="SM00224">
    <property type="entry name" value="GGL"/>
    <property type="match status" value="1"/>
</dbReference>
<dbReference type="InterPro" id="IPR044926">
    <property type="entry name" value="RGS_subdomain_2"/>
</dbReference>
<protein>
    <submittedName>
        <fullName evidence="3">Regulator of G protein signaling 11</fullName>
    </submittedName>
</protein>
<evidence type="ECO:0000313" key="3">
    <source>
        <dbReference type="Ensembl" id="ENSCCEP00000005423.1"/>
    </source>
</evidence>
<name>A0A8C0U7K8_CYACU</name>
<dbReference type="GO" id="GO:0043005">
    <property type="term" value="C:neuron projection"/>
    <property type="evidence" value="ECO:0007669"/>
    <property type="project" value="TreeGrafter"/>
</dbReference>
<dbReference type="AlphaFoldDB" id="A0A8C0U7K8"/>
<dbReference type="GO" id="GO:0005886">
    <property type="term" value="C:plasma membrane"/>
    <property type="evidence" value="ECO:0007669"/>
    <property type="project" value="TreeGrafter"/>
</dbReference>